<dbReference type="Proteomes" id="UP000176037">
    <property type="component" value="Unassembled WGS sequence"/>
</dbReference>
<dbReference type="AlphaFoldDB" id="A0A1E8FH79"/>
<dbReference type="RefSeq" id="WP_070176208.1">
    <property type="nucleotide sequence ID" value="NZ_BMJR01000001.1"/>
</dbReference>
<feature type="signal peptide" evidence="1">
    <location>
        <begin position="1"/>
        <end position="31"/>
    </location>
</feature>
<keyword evidence="3" id="KW-1185">Reference proteome</keyword>
<proteinExistence type="predicted"/>
<evidence type="ECO:0000313" key="3">
    <source>
        <dbReference type="Proteomes" id="UP000176037"/>
    </source>
</evidence>
<name>A0A1E8FH79_9ALTE</name>
<accession>A0A1E8FH79</accession>
<organism evidence="2 3">
    <name type="scientific">Alteromonas lipolytica</name>
    <dbReference type="NCBI Taxonomy" id="1856405"/>
    <lineage>
        <taxon>Bacteria</taxon>
        <taxon>Pseudomonadati</taxon>
        <taxon>Pseudomonadota</taxon>
        <taxon>Gammaproteobacteria</taxon>
        <taxon>Alteromonadales</taxon>
        <taxon>Alteromonadaceae</taxon>
        <taxon>Alteromonas/Salinimonas group</taxon>
        <taxon>Alteromonas</taxon>
    </lineage>
</organism>
<dbReference type="Pfam" id="PF11306">
    <property type="entry name" value="DUF3108"/>
    <property type="match status" value="1"/>
</dbReference>
<evidence type="ECO:0008006" key="4">
    <source>
        <dbReference type="Google" id="ProtNLM"/>
    </source>
</evidence>
<sequence>MVKFFRTTVTRTTKSIALTLLSALLCVSARADTNAAQSTPLLTPFEAVYYAYKWDDNLGSAKISLEQLSEGLYSLTYQSKVSKFFLSDKRFEHSIFLVEDDHLIPQQYNYSRTGTGPDKNLKVEFPAQDGGQIQIENDDESFSLPWQGELDNQLYRLDAPIRLARGEKELSYDFINYRGQQRNYGLQVLGEEIVDLPYGKIQAIKVQIVRNSKSRMTLAWFAPALNYQLVRLQQFKDGDEQGDLRLKAYSTTSSAP</sequence>
<feature type="chain" id="PRO_5009214227" description="DUF3108 domain-containing protein" evidence="1">
    <location>
        <begin position="32"/>
        <end position="256"/>
    </location>
</feature>
<keyword evidence="1" id="KW-0732">Signal</keyword>
<dbReference type="STRING" id="1856405.BFC17_17315"/>
<gene>
    <name evidence="2" type="ORF">BFC17_17315</name>
</gene>
<dbReference type="EMBL" id="MJIC01000010">
    <property type="protein sequence ID" value="OFI35290.1"/>
    <property type="molecule type" value="Genomic_DNA"/>
</dbReference>
<evidence type="ECO:0000256" key="1">
    <source>
        <dbReference type="SAM" id="SignalP"/>
    </source>
</evidence>
<evidence type="ECO:0000313" key="2">
    <source>
        <dbReference type="EMBL" id="OFI35290.1"/>
    </source>
</evidence>
<dbReference type="InterPro" id="IPR021457">
    <property type="entry name" value="DUF3108"/>
</dbReference>
<reference evidence="2 3" key="1">
    <citation type="submission" date="2016-09" db="EMBL/GenBank/DDBJ databases">
        <title>Alteromonas lipolytica, a new species isolated from sea water.</title>
        <authorList>
            <person name="Wu Y.-H."/>
            <person name="Cheng H."/>
            <person name="Xu X.-W."/>
        </authorList>
    </citation>
    <scope>NUCLEOTIDE SEQUENCE [LARGE SCALE GENOMIC DNA]</scope>
    <source>
        <strain evidence="2 3">JW12</strain>
    </source>
</reference>
<protein>
    <recommendedName>
        <fullName evidence="4">DUF3108 domain-containing protein</fullName>
    </recommendedName>
</protein>
<dbReference type="OrthoDB" id="6007799at2"/>
<comment type="caution">
    <text evidence="2">The sequence shown here is derived from an EMBL/GenBank/DDBJ whole genome shotgun (WGS) entry which is preliminary data.</text>
</comment>